<reference evidence="4 5" key="1">
    <citation type="submission" date="2016-10" db="EMBL/GenBank/DDBJ databases">
        <authorList>
            <person name="de Groot N.N."/>
        </authorList>
    </citation>
    <scope>NUCLEOTIDE SEQUENCE [LARGE SCALE GENOMIC DNA]</scope>
    <source>
        <strain evidence="4 5">DSM 25383</strain>
    </source>
</reference>
<evidence type="ECO:0000313" key="5">
    <source>
        <dbReference type="Proteomes" id="UP000183253"/>
    </source>
</evidence>
<dbReference type="RefSeq" id="WP_231290864.1">
    <property type="nucleotide sequence ID" value="NZ_CAEG01000012.1"/>
</dbReference>
<dbReference type="Proteomes" id="UP000183253">
    <property type="component" value="Unassembled WGS sequence"/>
</dbReference>
<dbReference type="PANTHER" id="PTHR43751:SF1">
    <property type="entry name" value="SULFATASE ATSG-RELATED"/>
    <property type="match status" value="1"/>
</dbReference>
<dbReference type="Gene3D" id="3.40.720.10">
    <property type="entry name" value="Alkaline Phosphatase, subunit A"/>
    <property type="match status" value="1"/>
</dbReference>
<evidence type="ECO:0000313" key="4">
    <source>
        <dbReference type="EMBL" id="SEA22883.1"/>
    </source>
</evidence>
<dbReference type="SUPFAM" id="SSF53649">
    <property type="entry name" value="Alkaline phosphatase-like"/>
    <property type="match status" value="1"/>
</dbReference>
<dbReference type="EMBL" id="FNRI01000002">
    <property type="protein sequence ID" value="SEA22883.1"/>
    <property type="molecule type" value="Genomic_DNA"/>
</dbReference>
<dbReference type="InterPro" id="IPR052701">
    <property type="entry name" value="GAG_Ulvan_Degrading_Sulfatases"/>
</dbReference>
<dbReference type="STRING" id="1033731.SAMN05444145_102207"/>
<evidence type="ECO:0000256" key="1">
    <source>
        <dbReference type="PIRSR" id="PIRSR600917-52"/>
    </source>
</evidence>
<feature type="modified residue" description="3-oxoalanine (Ser)" evidence="1">
    <location>
        <position position="76"/>
    </location>
</feature>
<name>A0A1H3ZGJ8_9BACT</name>
<protein>
    <submittedName>
        <fullName evidence="4">Uncharacterized sulfatase</fullName>
    </submittedName>
</protein>
<comment type="PTM">
    <text evidence="1">The conversion to 3-oxoalanine (also known as C-formylglycine, FGly), of a serine or cysteine residue in prokaryotes and of a cysteine residue in eukaryotes, is critical for catalytic activity.</text>
</comment>
<gene>
    <name evidence="4" type="ORF">SAMN05444145_102207</name>
</gene>
<feature type="domain" description="Sulfatase N-terminal" evidence="3">
    <location>
        <begin position="28"/>
        <end position="301"/>
    </location>
</feature>
<dbReference type="AlphaFoldDB" id="A0A1H3ZGJ8"/>
<dbReference type="PANTHER" id="PTHR43751">
    <property type="entry name" value="SULFATASE"/>
    <property type="match status" value="1"/>
</dbReference>
<feature type="region of interest" description="Disordered" evidence="2">
    <location>
        <begin position="439"/>
        <end position="462"/>
    </location>
</feature>
<sequence>MNLQRTLMLGGFAAAALTGQQAAAQKRPNMVVILADDCSWHDIGCYGAVNNRTPHIDSLARAGMRFTNAWNSVSTSVPTRHCLYTGMYPIRNGGHYNLSAIREGVETMPVRLARLGYRVGLAGKWHIHPKEAFPFERVPGFAVNCLTKDPSHTMKGVEEFISRNREEPFCLVVASVNPHVPWTGGDPSKFDLGKLVLPPHFVDTPQTRKSYAAYLAEIDLLDREVGDVVRALRERELLDDTLVIFLSEQGTQLTGAKWTNWNAGVHAAMIARWDGRIRPGRTTDAIVQYEDILPTLVALAGGSPDREMDGRSIAPLLEGRSDRHRKYAFHLHDNYPSGPPYPIRAAGDGRYRLIWNLTPDQRMIAKNMENELWLKSWKATDTEHAKFIVGRWYHRPEFELYDTAADPWELTNLAGKKEYARIQARLFRALKKWMRGQGDTGIGADTEQNKPANRPAQKNVRP</sequence>
<proteinExistence type="predicted"/>
<dbReference type="InterPro" id="IPR017850">
    <property type="entry name" value="Alkaline_phosphatase_core_sf"/>
</dbReference>
<dbReference type="InterPro" id="IPR000917">
    <property type="entry name" value="Sulfatase_N"/>
</dbReference>
<accession>A0A1H3ZGJ8</accession>
<organism evidence="4 5">
    <name type="scientific">Alistipes timonensis JC136</name>
    <dbReference type="NCBI Taxonomy" id="1033731"/>
    <lineage>
        <taxon>Bacteria</taxon>
        <taxon>Pseudomonadati</taxon>
        <taxon>Bacteroidota</taxon>
        <taxon>Bacteroidia</taxon>
        <taxon>Bacteroidales</taxon>
        <taxon>Rikenellaceae</taxon>
        <taxon>Alistipes</taxon>
    </lineage>
</organism>
<dbReference type="Pfam" id="PF00884">
    <property type="entry name" value="Sulfatase"/>
    <property type="match status" value="1"/>
</dbReference>
<evidence type="ECO:0000259" key="3">
    <source>
        <dbReference type="Pfam" id="PF00884"/>
    </source>
</evidence>
<evidence type="ECO:0000256" key="2">
    <source>
        <dbReference type="SAM" id="MobiDB-lite"/>
    </source>
</evidence>
<keyword evidence="5" id="KW-1185">Reference proteome</keyword>
<dbReference type="CDD" id="cd16027">
    <property type="entry name" value="SGSH"/>
    <property type="match status" value="1"/>
</dbReference>